<protein>
    <submittedName>
        <fullName evidence="1">Uncharacterized protein</fullName>
    </submittedName>
</protein>
<dbReference type="EMBL" id="BART01019953">
    <property type="protein sequence ID" value="GAG98258.1"/>
    <property type="molecule type" value="Genomic_DNA"/>
</dbReference>
<feature type="non-terminal residue" evidence="1">
    <location>
        <position position="190"/>
    </location>
</feature>
<proteinExistence type="predicted"/>
<sequence length="190" mass="21875">MDTEAIYSWDEISLTGTNMTLSESDDAYEAISFTSWNFTFYETEYDTIYVSSNGWMSFTYSTPTSPYGYIPGYTLENLDCVALYWNNLLTDDSMGGKGSIYYEFLPSPNRLVIEYDNIGGYDPDFSGTFEVIFYELGNIKFQYKNLDNFTYYVGEAGLDHGDGLNYNTFTEYFYQNPSISSEAIEFTFDQ</sequence>
<comment type="caution">
    <text evidence="1">The sequence shown here is derived from an EMBL/GenBank/DDBJ whole genome shotgun (WGS) entry which is preliminary data.</text>
</comment>
<reference evidence="1" key="1">
    <citation type="journal article" date="2014" name="Front. Microbiol.">
        <title>High frequency of phylogenetically diverse reductive dehalogenase-homologous genes in deep subseafloor sedimentary metagenomes.</title>
        <authorList>
            <person name="Kawai M."/>
            <person name="Futagami T."/>
            <person name="Toyoda A."/>
            <person name="Takaki Y."/>
            <person name="Nishi S."/>
            <person name="Hori S."/>
            <person name="Arai W."/>
            <person name="Tsubouchi T."/>
            <person name="Morono Y."/>
            <person name="Uchiyama I."/>
            <person name="Ito T."/>
            <person name="Fujiyama A."/>
            <person name="Inagaki F."/>
            <person name="Takami H."/>
        </authorList>
    </citation>
    <scope>NUCLEOTIDE SEQUENCE</scope>
    <source>
        <strain evidence="1">Expedition CK06-06</strain>
    </source>
</reference>
<name>X1CQ40_9ZZZZ</name>
<gene>
    <name evidence="1" type="ORF">S01H4_37184</name>
</gene>
<organism evidence="1">
    <name type="scientific">marine sediment metagenome</name>
    <dbReference type="NCBI Taxonomy" id="412755"/>
    <lineage>
        <taxon>unclassified sequences</taxon>
        <taxon>metagenomes</taxon>
        <taxon>ecological metagenomes</taxon>
    </lineage>
</organism>
<evidence type="ECO:0000313" key="1">
    <source>
        <dbReference type="EMBL" id="GAG98258.1"/>
    </source>
</evidence>
<accession>X1CQ40</accession>
<dbReference type="AlphaFoldDB" id="X1CQ40"/>